<keyword evidence="4" id="KW-0802">TPR repeat</keyword>
<evidence type="ECO:0000313" key="9">
    <source>
        <dbReference type="Proteomes" id="UP000027661"/>
    </source>
</evidence>
<evidence type="ECO:0000256" key="3">
    <source>
        <dbReference type="ARBA" id="ARBA00023163"/>
    </source>
</evidence>
<dbReference type="InterPro" id="IPR018060">
    <property type="entry name" value="HTH_AraC"/>
</dbReference>
<feature type="repeat" description="TPR" evidence="4">
    <location>
        <begin position="247"/>
        <end position="280"/>
    </location>
</feature>
<gene>
    <name evidence="8" type="ORF">M099_0856</name>
</gene>
<dbReference type="SMART" id="SM00028">
    <property type="entry name" value="TPR"/>
    <property type="match status" value="4"/>
</dbReference>
<dbReference type="PATRIC" id="fig|1339352.3.peg.826"/>
<evidence type="ECO:0000313" key="8">
    <source>
        <dbReference type="EMBL" id="KDS55559.1"/>
    </source>
</evidence>
<dbReference type="GO" id="GO:0043565">
    <property type="term" value="F:sequence-specific DNA binding"/>
    <property type="evidence" value="ECO:0007669"/>
    <property type="project" value="InterPro"/>
</dbReference>
<dbReference type="SUPFAM" id="SSF46689">
    <property type="entry name" value="Homeodomain-like"/>
    <property type="match status" value="1"/>
</dbReference>
<dbReference type="PROSITE" id="PS01124">
    <property type="entry name" value="HTH_ARAC_FAMILY_2"/>
    <property type="match status" value="1"/>
</dbReference>
<keyword evidence="1" id="KW-0805">Transcription regulation</keyword>
<keyword evidence="2" id="KW-0238">DNA-binding</keyword>
<feature type="domain" description="HTH araC/xylS-type" evidence="7">
    <location>
        <begin position="496"/>
        <end position="597"/>
    </location>
</feature>
<dbReference type="SMART" id="SM00342">
    <property type="entry name" value="HTH_ARAC"/>
    <property type="match status" value="1"/>
</dbReference>
<evidence type="ECO:0000256" key="1">
    <source>
        <dbReference type="ARBA" id="ARBA00023015"/>
    </source>
</evidence>
<accession>A0A069SKU2</accession>
<keyword evidence="5" id="KW-0472">Membrane</keyword>
<evidence type="ECO:0000256" key="2">
    <source>
        <dbReference type="ARBA" id="ARBA00023125"/>
    </source>
</evidence>
<keyword evidence="6" id="KW-0732">Signal</keyword>
<dbReference type="AlphaFoldDB" id="A0A069SKU2"/>
<dbReference type="Pfam" id="PF12833">
    <property type="entry name" value="HTH_18"/>
    <property type="match status" value="1"/>
</dbReference>
<reference evidence="8 9" key="1">
    <citation type="submission" date="2014-04" db="EMBL/GenBank/DDBJ databases">
        <authorList>
            <person name="Sears C."/>
            <person name="Carroll K."/>
            <person name="Sack B.R."/>
            <person name="Qadri F."/>
            <person name="Myers L.L."/>
            <person name="Chung G.-T."/>
            <person name="Escheverria P."/>
            <person name="Fraser C.M."/>
            <person name="Sadzewicz L."/>
            <person name="Shefchek K.A."/>
            <person name="Tallon L."/>
            <person name="Das S.P."/>
            <person name="Daugherty S."/>
            <person name="Mongodin E.F."/>
        </authorList>
    </citation>
    <scope>NUCLEOTIDE SEQUENCE [LARGE SCALE GENOMIC DNA]</scope>
    <source>
        <strain evidence="8 9">3975 RP4</strain>
    </source>
</reference>
<dbReference type="PANTHER" id="PTHR43280:SF29">
    <property type="entry name" value="ARAC-FAMILY TRANSCRIPTIONAL REGULATOR"/>
    <property type="match status" value="1"/>
</dbReference>
<keyword evidence="3" id="KW-0804">Transcription</keyword>
<dbReference type="InterPro" id="IPR009057">
    <property type="entry name" value="Homeodomain-like_sf"/>
</dbReference>
<feature type="chain" id="PRO_5001666702" evidence="6">
    <location>
        <begin position="26"/>
        <end position="605"/>
    </location>
</feature>
<evidence type="ECO:0000256" key="5">
    <source>
        <dbReference type="SAM" id="Phobius"/>
    </source>
</evidence>
<dbReference type="RefSeq" id="WP_032952490.1">
    <property type="nucleotide sequence ID" value="NZ_JNHM01000012.1"/>
</dbReference>
<evidence type="ECO:0000256" key="6">
    <source>
        <dbReference type="SAM" id="SignalP"/>
    </source>
</evidence>
<evidence type="ECO:0000256" key="4">
    <source>
        <dbReference type="PROSITE-ProRule" id="PRU00339"/>
    </source>
</evidence>
<organism evidence="8 9">
    <name type="scientific">Phocaeicola vulgatus str. 3975 RP4</name>
    <dbReference type="NCBI Taxonomy" id="1339352"/>
    <lineage>
        <taxon>Bacteria</taxon>
        <taxon>Pseudomonadati</taxon>
        <taxon>Bacteroidota</taxon>
        <taxon>Bacteroidia</taxon>
        <taxon>Bacteroidales</taxon>
        <taxon>Bacteroidaceae</taxon>
        <taxon>Phocaeicola</taxon>
    </lineage>
</organism>
<comment type="caution">
    <text evidence="8">The sequence shown here is derived from an EMBL/GenBank/DDBJ whole genome shotgun (WGS) entry which is preliminary data.</text>
</comment>
<name>A0A069SKU2_PHOVU</name>
<dbReference type="InterPro" id="IPR011990">
    <property type="entry name" value="TPR-like_helical_dom_sf"/>
</dbReference>
<dbReference type="Gene3D" id="1.10.10.60">
    <property type="entry name" value="Homeodomain-like"/>
    <property type="match status" value="2"/>
</dbReference>
<dbReference type="GO" id="GO:0003700">
    <property type="term" value="F:DNA-binding transcription factor activity"/>
    <property type="evidence" value="ECO:0007669"/>
    <property type="project" value="InterPro"/>
</dbReference>
<sequence>MTGMKMFKLWMVVMLLGLLPVVSEAQEDINNAINVQLEYLKKYPKDKDALRKVSFLYLNKADYDQAIFYGRQLFEMGYNERDYNGAVIYSHICLGQAHMMKGNVKEAYSHLGQARLIGERNKNDSALCSVYNGLGLYASNVQKDYYRSLTYFFKGVEAARRCHYDRLYSILLSNIAGIYYLKNDSTGLKYALECYELGHERKDPYLIYSGSTNTAYMYYLKSDYNTALKYIQEAEFTMVQNDFYDQSNVYNLYGYILHKLNKDDEALGFFRKALDLKEQGNISSVMNSYLGYAEILMEHHQYDRAVRMLKAGIELSYQQANAIYRSDLLKALSRCYEEDGMLVEALKYHKLYQLETDSLYNAEKERAVGEIRAKYDMERQENEIKQNRLELLEKENKMQLLIAGFICIFIAASLLYYLYYRKNKLYLTIVKQNQDAIRREQQLQNKIDEQFAEIGRQSALLQEYLTDSTKTSLPQPEKYASSSLTDEKKQDLFLRLETLLWEEKVFTDNLLTKEKVAEMLGTNRTYLSQIINEQTKQTFTQFVNGFRTKEAVRLLSDPDNQTPLKAISAELGFNSMTTFYSQFQAATGMTPAQYRNKVQELHKNR</sequence>
<keyword evidence="5" id="KW-1133">Transmembrane helix</keyword>
<dbReference type="SUPFAM" id="SSF81901">
    <property type="entry name" value="HCP-like"/>
    <property type="match status" value="1"/>
</dbReference>
<dbReference type="PANTHER" id="PTHR43280">
    <property type="entry name" value="ARAC-FAMILY TRANSCRIPTIONAL REGULATOR"/>
    <property type="match status" value="1"/>
</dbReference>
<feature type="transmembrane region" description="Helical" evidence="5">
    <location>
        <begin position="398"/>
        <end position="419"/>
    </location>
</feature>
<dbReference type="Proteomes" id="UP000027661">
    <property type="component" value="Unassembled WGS sequence"/>
</dbReference>
<evidence type="ECO:0000259" key="7">
    <source>
        <dbReference type="PROSITE" id="PS01124"/>
    </source>
</evidence>
<feature type="signal peptide" evidence="6">
    <location>
        <begin position="1"/>
        <end position="25"/>
    </location>
</feature>
<proteinExistence type="predicted"/>
<dbReference type="EMBL" id="JNHM01000012">
    <property type="protein sequence ID" value="KDS55559.1"/>
    <property type="molecule type" value="Genomic_DNA"/>
</dbReference>
<dbReference type="PROSITE" id="PS50005">
    <property type="entry name" value="TPR"/>
    <property type="match status" value="1"/>
</dbReference>
<protein>
    <submittedName>
        <fullName evidence="8">Bacterial regulatory helix-turn-helix s, AraC family protein</fullName>
    </submittedName>
</protein>
<keyword evidence="5" id="KW-0812">Transmembrane</keyword>
<dbReference type="Gene3D" id="1.25.40.10">
    <property type="entry name" value="Tetratricopeptide repeat domain"/>
    <property type="match status" value="3"/>
</dbReference>
<dbReference type="InterPro" id="IPR019734">
    <property type="entry name" value="TPR_rpt"/>
</dbReference>